<evidence type="ECO:0000256" key="1">
    <source>
        <dbReference type="SAM" id="MobiDB-lite"/>
    </source>
</evidence>
<dbReference type="AlphaFoldDB" id="A0AAE1E275"/>
<proteinExistence type="predicted"/>
<evidence type="ECO:0000313" key="3">
    <source>
        <dbReference type="Proteomes" id="UP001283361"/>
    </source>
</evidence>
<organism evidence="2 3">
    <name type="scientific">Elysia crispata</name>
    <name type="common">lettuce slug</name>
    <dbReference type="NCBI Taxonomy" id="231223"/>
    <lineage>
        <taxon>Eukaryota</taxon>
        <taxon>Metazoa</taxon>
        <taxon>Spiralia</taxon>
        <taxon>Lophotrochozoa</taxon>
        <taxon>Mollusca</taxon>
        <taxon>Gastropoda</taxon>
        <taxon>Heterobranchia</taxon>
        <taxon>Euthyneura</taxon>
        <taxon>Panpulmonata</taxon>
        <taxon>Sacoglossa</taxon>
        <taxon>Placobranchoidea</taxon>
        <taxon>Plakobranchidae</taxon>
        <taxon>Elysia</taxon>
    </lineage>
</organism>
<name>A0AAE1E275_9GAST</name>
<comment type="caution">
    <text evidence="2">The sequence shown here is derived from an EMBL/GenBank/DDBJ whole genome shotgun (WGS) entry which is preliminary data.</text>
</comment>
<evidence type="ECO:0000313" key="2">
    <source>
        <dbReference type="EMBL" id="KAK3791237.1"/>
    </source>
</evidence>
<feature type="region of interest" description="Disordered" evidence="1">
    <location>
        <begin position="63"/>
        <end position="85"/>
    </location>
</feature>
<accession>A0AAE1E275</accession>
<sequence>MFGPWLSSCLWQSFVESSAPCVAQVAHPSHSHVTGDQTPSLQLRMLSVMFPFIQRLELREGLRPQSGHSDGLPRATQIKLPGDKH</sequence>
<dbReference type="Proteomes" id="UP001283361">
    <property type="component" value="Unassembled WGS sequence"/>
</dbReference>
<reference evidence="2" key="1">
    <citation type="journal article" date="2023" name="G3 (Bethesda)">
        <title>A reference genome for the long-term kleptoplast-retaining sea slug Elysia crispata morphotype clarki.</title>
        <authorList>
            <person name="Eastman K.E."/>
            <person name="Pendleton A.L."/>
            <person name="Shaikh M.A."/>
            <person name="Suttiyut T."/>
            <person name="Ogas R."/>
            <person name="Tomko P."/>
            <person name="Gavelis G."/>
            <person name="Widhalm J.R."/>
            <person name="Wisecaver J.H."/>
        </authorList>
    </citation>
    <scope>NUCLEOTIDE SEQUENCE</scope>
    <source>
        <strain evidence="2">ECLA1</strain>
    </source>
</reference>
<keyword evidence="3" id="KW-1185">Reference proteome</keyword>
<protein>
    <submittedName>
        <fullName evidence="2">Uncharacterized protein</fullName>
    </submittedName>
</protein>
<gene>
    <name evidence="2" type="ORF">RRG08_047145</name>
</gene>
<dbReference type="EMBL" id="JAWDGP010001480">
    <property type="protein sequence ID" value="KAK3791237.1"/>
    <property type="molecule type" value="Genomic_DNA"/>
</dbReference>